<dbReference type="GO" id="GO:0009425">
    <property type="term" value="C:bacterial-type flagellum basal body"/>
    <property type="evidence" value="ECO:0007669"/>
    <property type="project" value="UniProtKB-SubCell"/>
</dbReference>
<keyword evidence="2 7" id="KW-0812">Transmembrane</keyword>
<dbReference type="EMBL" id="ALAB01000039">
    <property type="protein sequence ID" value="EJI84137.1"/>
    <property type="molecule type" value="Genomic_DNA"/>
</dbReference>
<dbReference type="InterPro" id="IPR052205">
    <property type="entry name" value="FliO/MopB"/>
</dbReference>
<evidence type="ECO:0000256" key="9">
    <source>
        <dbReference type="SAM" id="SignalP"/>
    </source>
</evidence>
<dbReference type="NCBIfam" id="TIGR03500">
    <property type="entry name" value="FliO_TIGR"/>
    <property type="match status" value="1"/>
</dbReference>
<evidence type="ECO:0000256" key="8">
    <source>
        <dbReference type="SAM" id="MobiDB-lite"/>
    </source>
</evidence>
<dbReference type="InterPro" id="IPR022781">
    <property type="entry name" value="Flagellar_biosynth_FliO"/>
</dbReference>
<evidence type="ECO:0000256" key="5">
    <source>
        <dbReference type="ARBA" id="ARBA00023143"/>
    </source>
</evidence>
<name>J2IAK7_9ALTE</name>
<dbReference type="Proteomes" id="UP000012043">
    <property type="component" value="Unassembled WGS sequence"/>
</dbReference>
<gene>
    <name evidence="10" type="ORF">AEST_29710</name>
</gene>
<dbReference type="Pfam" id="PF04347">
    <property type="entry name" value="FliO"/>
    <property type="match status" value="1"/>
</dbReference>
<feature type="compositionally biased region" description="Low complexity" evidence="8">
    <location>
        <begin position="31"/>
        <end position="40"/>
    </location>
</feature>
<feature type="signal peptide" evidence="9">
    <location>
        <begin position="1"/>
        <end position="18"/>
    </location>
</feature>
<evidence type="ECO:0000313" key="10">
    <source>
        <dbReference type="EMBL" id="EJI84137.1"/>
    </source>
</evidence>
<keyword evidence="11" id="KW-1185">Reference proteome</keyword>
<dbReference type="PANTHER" id="PTHR38766:SF1">
    <property type="entry name" value="FLAGELLAR PROTEIN FLIO"/>
    <property type="match status" value="1"/>
</dbReference>
<proteinExistence type="inferred from homology"/>
<keyword evidence="4 7" id="KW-0472">Membrane</keyword>
<dbReference type="PANTHER" id="PTHR38766">
    <property type="entry name" value="FLAGELLAR PROTEIN FLIO"/>
    <property type="match status" value="1"/>
</dbReference>
<feature type="compositionally biased region" description="Low complexity" evidence="8">
    <location>
        <begin position="48"/>
        <end position="64"/>
    </location>
</feature>
<evidence type="ECO:0000256" key="4">
    <source>
        <dbReference type="ARBA" id="ARBA00023136"/>
    </source>
</evidence>
<sequence>MNKGVLLAVLLSASAVQAISPETGNPTAVAQAVAEQTETAEPAKDEQSSAPAPATASKTATPATGPNQFTERSAVLNPGSEQRSSPMTILQIASSLTLVILLVLGLGWLFKKLTLRLPGGRHIKVVTAMPLGQRERLLVIEIQGKQRVIGVTPHSVNFLFELENPLPEEKLASDFHTQLQSFLKK</sequence>
<comment type="caution">
    <text evidence="10">The sequence shown here is derived from an EMBL/GenBank/DDBJ whole genome shotgun (WGS) entry which is preliminary data.</text>
</comment>
<accession>J2IAK7</accession>
<protein>
    <recommendedName>
        <fullName evidence="7">Flagellar protein</fullName>
    </recommendedName>
</protein>
<comment type="similarity">
    <text evidence="6 7">Belongs to the FliO/MopB family.</text>
</comment>
<feature type="transmembrane region" description="Helical" evidence="7">
    <location>
        <begin position="89"/>
        <end position="110"/>
    </location>
</feature>
<evidence type="ECO:0000313" key="11">
    <source>
        <dbReference type="Proteomes" id="UP000012043"/>
    </source>
</evidence>
<keyword evidence="1 7" id="KW-1003">Cell membrane</keyword>
<dbReference type="PATRIC" id="fig|1197174.4.peg.2903"/>
<feature type="region of interest" description="Disordered" evidence="8">
    <location>
        <begin position="31"/>
        <end position="71"/>
    </location>
</feature>
<comment type="subcellular location">
    <subcellularLocation>
        <location evidence="7">Cell membrane</location>
    </subcellularLocation>
    <subcellularLocation>
        <location evidence="7">Bacterial flagellum basal body</location>
    </subcellularLocation>
</comment>
<evidence type="ECO:0000256" key="6">
    <source>
        <dbReference type="ARBA" id="ARBA00037937"/>
    </source>
</evidence>
<keyword evidence="9" id="KW-0732">Signal</keyword>
<dbReference type="AlphaFoldDB" id="J2IAK7"/>
<evidence type="ECO:0000256" key="2">
    <source>
        <dbReference type="ARBA" id="ARBA00022692"/>
    </source>
</evidence>
<keyword evidence="3 7" id="KW-1133">Transmembrane helix</keyword>
<keyword evidence="5 7" id="KW-0975">Bacterial flagellum</keyword>
<evidence type="ECO:0000256" key="3">
    <source>
        <dbReference type="ARBA" id="ARBA00022989"/>
    </source>
</evidence>
<feature type="chain" id="PRO_5003748178" description="Flagellar protein" evidence="9">
    <location>
        <begin position="19"/>
        <end position="185"/>
    </location>
</feature>
<dbReference type="GO" id="GO:0044781">
    <property type="term" value="P:bacterial-type flagellum organization"/>
    <property type="evidence" value="ECO:0007669"/>
    <property type="project" value="UniProtKB-UniRule"/>
</dbReference>
<dbReference type="GO" id="GO:0005886">
    <property type="term" value="C:plasma membrane"/>
    <property type="evidence" value="ECO:0007669"/>
    <property type="project" value="UniProtKB-SubCell"/>
</dbReference>
<evidence type="ECO:0000256" key="7">
    <source>
        <dbReference type="RuleBase" id="RU362064"/>
    </source>
</evidence>
<evidence type="ECO:0000256" key="1">
    <source>
        <dbReference type="ARBA" id="ARBA00022475"/>
    </source>
</evidence>
<reference evidence="10 11" key="1">
    <citation type="journal article" date="2012" name="J. Bacteriol.">
        <title>Genome Sequence of Pectin-Degrading Alishewanella aestuarii Strain B11T, Isolated from Tidal Flat Sediment.</title>
        <authorList>
            <person name="Jung J."/>
            <person name="Choi S."/>
            <person name="Chun J."/>
            <person name="Park W."/>
        </authorList>
    </citation>
    <scope>NUCLEOTIDE SEQUENCE [LARGE SCALE GENOMIC DNA]</scope>
    <source>
        <strain evidence="10 11">B11</strain>
    </source>
</reference>
<organism evidence="10 11">
    <name type="scientific">Alishewanella aestuarii B11</name>
    <dbReference type="NCBI Taxonomy" id="1197174"/>
    <lineage>
        <taxon>Bacteria</taxon>
        <taxon>Pseudomonadati</taxon>
        <taxon>Pseudomonadota</taxon>
        <taxon>Gammaproteobacteria</taxon>
        <taxon>Alteromonadales</taxon>
        <taxon>Alteromonadaceae</taxon>
        <taxon>Alishewanella</taxon>
    </lineage>
</organism>